<dbReference type="Pfam" id="PF13202">
    <property type="entry name" value="EF-hand_5"/>
    <property type="match status" value="2"/>
</dbReference>
<accession>A0A679JCX7</accession>
<sequence>MLNRSKLPLFLAIAALAVPFAVATPASAKGNKIISMIDTDNDDTIDLKEVQAVASAKFDALEGDKDGTLDAKELKGRGGKKVIAEADPDKDGTLDKKEYLALVESRFKAADPDNDGTLDAAELKTPAGKALVKLLK</sequence>
<reference evidence="3" key="1">
    <citation type="submission" date="2019-12" db="EMBL/GenBank/DDBJ databases">
        <authorList>
            <person name="Cremers G."/>
        </authorList>
    </citation>
    <scope>NUCLEOTIDE SEQUENCE</scope>
    <source>
        <strain evidence="3">Mbul1</strain>
    </source>
</reference>
<dbReference type="Gene3D" id="1.10.238.10">
    <property type="entry name" value="EF-hand"/>
    <property type="match status" value="2"/>
</dbReference>
<dbReference type="AlphaFoldDB" id="A0A679JCX7"/>
<evidence type="ECO:0000259" key="2">
    <source>
        <dbReference type="PROSITE" id="PS50222"/>
    </source>
</evidence>
<feature type="domain" description="EF-hand" evidence="2">
    <location>
        <begin position="98"/>
        <end position="133"/>
    </location>
</feature>
<feature type="domain" description="EF-hand" evidence="2">
    <location>
        <begin position="25"/>
        <end position="60"/>
    </location>
</feature>
<dbReference type="InterPro" id="IPR011992">
    <property type="entry name" value="EF-hand-dom_pair"/>
</dbReference>
<evidence type="ECO:0000313" key="3">
    <source>
        <dbReference type="EMBL" id="CAA2106626.1"/>
    </source>
</evidence>
<dbReference type="InterPro" id="IPR018247">
    <property type="entry name" value="EF_Hand_1_Ca_BS"/>
</dbReference>
<proteinExistence type="predicted"/>
<dbReference type="SUPFAM" id="SSF47473">
    <property type="entry name" value="EF-hand"/>
    <property type="match status" value="1"/>
</dbReference>
<dbReference type="SMART" id="SM00054">
    <property type="entry name" value="EFh"/>
    <property type="match status" value="3"/>
</dbReference>
<organism evidence="3">
    <name type="scientific">Methylobacterium bullatum</name>
    <dbReference type="NCBI Taxonomy" id="570505"/>
    <lineage>
        <taxon>Bacteria</taxon>
        <taxon>Pseudomonadati</taxon>
        <taxon>Pseudomonadota</taxon>
        <taxon>Alphaproteobacteria</taxon>
        <taxon>Hyphomicrobiales</taxon>
        <taxon>Methylobacteriaceae</taxon>
        <taxon>Methylobacterium</taxon>
    </lineage>
</organism>
<evidence type="ECO:0000256" key="1">
    <source>
        <dbReference type="SAM" id="SignalP"/>
    </source>
</evidence>
<dbReference type="PROSITE" id="PS00018">
    <property type="entry name" value="EF_HAND_1"/>
    <property type="match status" value="2"/>
</dbReference>
<name>A0A679JCX7_9HYPH</name>
<dbReference type="GO" id="GO:0005509">
    <property type="term" value="F:calcium ion binding"/>
    <property type="evidence" value="ECO:0007669"/>
    <property type="project" value="InterPro"/>
</dbReference>
<dbReference type="EMBL" id="LR743504">
    <property type="protein sequence ID" value="CAA2106626.1"/>
    <property type="molecule type" value="Genomic_DNA"/>
</dbReference>
<gene>
    <name evidence="3" type="ORF">MBUL_03766</name>
</gene>
<protein>
    <recommendedName>
        <fullName evidence="2">EF-hand domain-containing protein</fullName>
    </recommendedName>
</protein>
<feature type="signal peptide" evidence="1">
    <location>
        <begin position="1"/>
        <end position="28"/>
    </location>
</feature>
<dbReference type="PROSITE" id="PS50222">
    <property type="entry name" value="EF_HAND_2"/>
    <property type="match status" value="2"/>
</dbReference>
<keyword evidence="1" id="KW-0732">Signal</keyword>
<feature type="chain" id="PRO_5025529167" description="EF-hand domain-containing protein" evidence="1">
    <location>
        <begin position="29"/>
        <end position="136"/>
    </location>
</feature>
<dbReference type="InterPro" id="IPR002048">
    <property type="entry name" value="EF_hand_dom"/>
</dbReference>